<feature type="domain" description="EAL" evidence="2">
    <location>
        <begin position="725"/>
        <end position="977"/>
    </location>
</feature>
<dbReference type="SMART" id="SM00267">
    <property type="entry name" value="GGDEF"/>
    <property type="match status" value="1"/>
</dbReference>
<dbReference type="AlphaFoldDB" id="A0A4R2ICI5"/>
<evidence type="ECO:0000256" key="1">
    <source>
        <dbReference type="SAM" id="Coils"/>
    </source>
</evidence>
<dbReference type="InterPro" id="IPR029787">
    <property type="entry name" value="Nucleotide_cyclase"/>
</dbReference>
<dbReference type="PROSITE" id="PS50883">
    <property type="entry name" value="EAL"/>
    <property type="match status" value="1"/>
</dbReference>
<accession>A0A4R2ICI5</accession>
<protein>
    <submittedName>
        <fullName evidence="4">Diguanylate cyclase (GGDEF)-like protein</fullName>
    </submittedName>
</protein>
<dbReference type="SMART" id="SM00065">
    <property type="entry name" value="GAF"/>
    <property type="match status" value="2"/>
</dbReference>
<dbReference type="InterPro" id="IPR050706">
    <property type="entry name" value="Cyclic-di-GMP_PDE-like"/>
</dbReference>
<dbReference type="GO" id="GO:0071111">
    <property type="term" value="F:cyclic-guanylate-specific phosphodiesterase activity"/>
    <property type="evidence" value="ECO:0007669"/>
    <property type="project" value="InterPro"/>
</dbReference>
<name>A0A4R2ICI5_9GAMM</name>
<evidence type="ECO:0000259" key="3">
    <source>
        <dbReference type="PROSITE" id="PS50887"/>
    </source>
</evidence>
<dbReference type="RefSeq" id="WP_131994870.1">
    <property type="nucleotide sequence ID" value="NZ_SLWQ01000002.1"/>
</dbReference>
<dbReference type="CDD" id="cd01948">
    <property type="entry name" value="EAL"/>
    <property type="match status" value="1"/>
</dbReference>
<keyword evidence="1" id="KW-0175">Coiled coil</keyword>
<dbReference type="InterPro" id="IPR000160">
    <property type="entry name" value="GGDEF_dom"/>
</dbReference>
<dbReference type="SUPFAM" id="SSF141868">
    <property type="entry name" value="EAL domain-like"/>
    <property type="match status" value="1"/>
</dbReference>
<dbReference type="InterPro" id="IPR003018">
    <property type="entry name" value="GAF"/>
</dbReference>
<dbReference type="NCBIfam" id="TIGR00254">
    <property type="entry name" value="GGDEF"/>
    <property type="match status" value="1"/>
</dbReference>
<dbReference type="SUPFAM" id="SSF55073">
    <property type="entry name" value="Nucleotide cyclase"/>
    <property type="match status" value="1"/>
</dbReference>
<dbReference type="Pfam" id="PF00563">
    <property type="entry name" value="EAL"/>
    <property type="match status" value="1"/>
</dbReference>
<dbReference type="InterPro" id="IPR029016">
    <property type="entry name" value="GAF-like_dom_sf"/>
</dbReference>
<dbReference type="OrthoDB" id="9804951at2"/>
<dbReference type="SUPFAM" id="SSF55781">
    <property type="entry name" value="GAF domain-like"/>
    <property type="match status" value="2"/>
</dbReference>
<organism evidence="4 5">
    <name type="scientific">Dokdonella fugitiva</name>
    <dbReference type="NCBI Taxonomy" id="328517"/>
    <lineage>
        <taxon>Bacteria</taxon>
        <taxon>Pseudomonadati</taxon>
        <taxon>Pseudomonadota</taxon>
        <taxon>Gammaproteobacteria</taxon>
        <taxon>Lysobacterales</taxon>
        <taxon>Rhodanobacteraceae</taxon>
        <taxon>Dokdonella</taxon>
    </lineage>
</organism>
<dbReference type="Gene3D" id="3.30.450.40">
    <property type="match status" value="2"/>
</dbReference>
<dbReference type="InterPro" id="IPR035919">
    <property type="entry name" value="EAL_sf"/>
</dbReference>
<dbReference type="Pfam" id="PF00990">
    <property type="entry name" value="GGDEF"/>
    <property type="match status" value="1"/>
</dbReference>
<comment type="caution">
    <text evidence="4">The sequence shown here is derived from an EMBL/GenBank/DDBJ whole genome shotgun (WGS) entry which is preliminary data.</text>
</comment>
<dbReference type="Gene3D" id="3.30.70.270">
    <property type="match status" value="1"/>
</dbReference>
<dbReference type="Gene3D" id="3.20.20.450">
    <property type="entry name" value="EAL domain"/>
    <property type="match status" value="1"/>
</dbReference>
<proteinExistence type="predicted"/>
<dbReference type="Proteomes" id="UP000294862">
    <property type="component" value="Unassembled WGS sequence"/>
</dbReference>
<feature type="coiled-coil region" evidence="1">
    <location>
        <begin position="513"/>
        <end position="540"/>
    </location>
</feature>
<dbReference type="SMART" id="SM00052">
    <property type="entry name" value="EAL"/>
    <property type="match status" value="1"/>
</dbReference>
<dbReference type="EMBL" id="SLWQ01000002">
    <property type="protein sequence ID" value="TCO41967.1"/>
    <property type="molecule type" value="Genomic_DNA"/>
</dbReference>
<evidence type="ECO:0000313" key="4">
    <source>
        <dbReference type="EMBL" id="TCO41967.1"/>
    </source>
</evidence>
<dbReference type="PANTHER" id="PTHR33121:SF70">
    <property type="entry name" value="SIGNALING PROTEIN YKOW"/>
    <property type="match status" value="1"/>
</dbReference>
<dbReference type="InterPro" id="IPR043128">
    <property type="entry name" value="Rev_trsase/Diguanyl_cyclase"/>
</dbReference>
<dbReference type="PROSITE" id="PS50887">
    <property type="entry name" value="GGDEF"/>
    <property type="match status" value="1"/>
</dbReference>
<evidence type="ECO:0000259" key="2">
    <source>
        <dbReference type="PROSITE" id="PS50883"/>
    </source>
</evidence>
<dbReference type="PANTHER" id="PTHR33121">
    <property type="entry name" value="CYCLIC DI-GMP PHOSPHODIESTERASE PDEF"/>
    <property type="match status" value="1"/>
</dbReference>
<dbReference type="InterPro" id="IPR001633">
    <property type="entry name" value="EAL_dom"/>
</dbReference>
<sequence>MVHCSTNLPSGDAVQLECLLRLVELTAPRETARAIVDMVQRHFGCSARVVMWLEDVAEAIGIEGGGRPDRADMQRVAALMAGEEPLRVDGRRVDVRLDDDRAALLLLFPNEVSAPVLDALAPCMRLAGIHLRRALQLQDLHESHKQLEHSEALQRALFAISDLAGSDRDMPDLLRGIHRIVSTLMYAENFFIVRYDAESDSLRFLYFADVEDKEVPDTSRDIPMESLRGTLTWHLIIEGRALMGTMDELRKQVAAPLKPVGPDSHDWLGVPMLRNGKARGALVVQSYREGLRFTPEDRALLEFVGSHILTALERKRNQEDLEQEVRLRTLELAEANRGLQLEVLERQRAERLQAALFHIAQLATADIDENEFYERLHAVVGELLNAENFFIALLSDDRRILSFPYYVDAGARRTASREVGRGLTEYVLRTGVALLGDSERIAELGRRGEVDPARIGRPAFCWLGVPLRVDDQPIGVVVVQSYTESVSYGAADQELLSFAALQIANSIHRRRSAATLQRANAELEQRVAERTRELSEQILQRERAQDQLKHQVMHDALTGLPNRGFLRERLDHILGRLREEPGRRCALLYLDVDRFKVVNDSLGHLAGDEMLKAVAGRLLKCVRAPDMVARLSGDEFAVLIEDVGDRAAAEDVARRVLDTLGVPLQLAGRELDPSVSIGIAIGDGNYIVADELLRDADIALYRAKELGRKRYMLFDDTLAKSAIDVLAMEGELRQALRRGEFQPYFQPFCRLADGEVVGYEALMRWNHPRDGVLGPATFLRVAQDGGHIEAIDWRVFEAACSAIQQLHGTRPFLTINVSALHLQHADFDRRLVRLLERTGLDPARLIIEVTEGSLLDDPERVRGTLERLRGLAVGAALDDFGTGYSSLSYLHSLPLRMLKIDRSFVHALDEGTPATTTVVAAILALARALGIQVIAEGIETPAQRNALLRMGCEFGQGFLLGRPAPIERWADAVPAAVAGAG</sequence>
<feature type="domain" description="GGDEF" evidence="3">
    <location>
        <begin position="583"/>
        <end position="716"/>
    </location>
</feature>
<evidence type="ECO:0000313" key="5">
    <source>
        <dbReference type="Proteomes" id="UP000294862"/>
    </source>
</evidence>
<dbReference type="Pfam" id="PF13185">
    <property type="entry name" value="GAF_2"/>
    <property type="match status" value="2"/>
</dbReference>
<dbReference type="CDD" id="cd01949">
    <property type="entry name" value="GGDEF"/>
    <property type="match status" value="1"/>
</dbReference>
<reference evidence="4 5" key="1">
    <citation type="journal article" date="2015" name="Stand. Genomic Sci.">
        <title>Genomic Encyclopedia of Bacterial and Archaeal Type Strains, Phase III: the genomes of soil and plant-associated and newly described type strains.</title>
        <authorList>
            <person name="Whitman W.B."/>
            <person name="Woyke T."/>
            <person name="Klenk H.P."/>
            <person name="Zhou Y."/>
            <person name="Lilburn T.G."/>
            <person name="Beck B.J."/>
            <person name="De Vos P."/>
            <person name="Vandamme P."/>
            <person name="Eisen J.A."/>
            <person name="Garrity G."/>
            <person name="Hugenholtz P."/>
            <person name="Kyrpides N.C."/>
        </authorList>
    </citation>
    <scope>NUCLEOTIDE SEQUENCE [LARGE SCALE GENOMIC DNA]</scope>
    <source>
        <strain evidence="4 5">A3</strain>
    </source>
</reference>
<gene>
    <name evidence="4" type="ORF">EV148_102321</name>
</gene>
<keyword evidence="5" id="KW-1185">Reference proteome</keyword>